<keyword evidence="2" id="KW-1185">Reference proteome</keyword>
<evidence type="ECO:0000313" key="1">
    <source>
        <dbReference type="EMBL" id="GAA1604740.1"/>
    </source>
</evidence>
<dbReference type="EMBL" id="BAAAPH010000035">
    <property type="protein sequence ID" value="GAA1604740.1"/>
    <property type="molecule type" value="Genomic_DNA"/>
</dbReference>
<reference evidence="1 2" key="1">
    <citation type="journal article" date="2019" name="Int. J. Syst. Evol. Microbiol.">
        <title>The Global Catalogue of Microorganisms (GCM) 10K type strain sequencing project: providing services to taxonomists for standard genome sequencing and annotation.</title>
        <authorList>
            <consortium name="The Broad Institute Genomics Platform"/>
            <consortium name="The Broad Institute Genome Sequencing Center for Infectious Disease"/>
            <person name="Wu L."/>
            <person name="Ma J."/>
        </authorList>
    </citation>
    <scope>NUCLEOTIDE SEQUENCE [LARGE SCALE GENOMIC DNA]</scope>
    <source>
        <strain evidence="1 2">JCM 15572</strain>
    </source>
</reference>
<organism evidence="1 2">
    <name type="scientific">Kribbella hippodromi</name>
    <dbReference type="NCBI Taxonomy" id="434347"/>
    <lineage>
        <taxon>Bacteria</taxon>
        <taxon>Bacillati</taxon>
        <taxon>Actinomycetota</taxon>
        <taxon>Actinomycetes</taxon>
        <taxon>Propionibacteriales</taxon>
        <taxon>Kribbellaceae</taxon>
        <taxon>Kribbella</taxon>
    </lineage>
</organism>
<name>A0ABN2EGP6_9ACTN</name>
<protein>
    <submittedName>
        <fullName evidence="1">Uncharacterized protein</fullName>
    </submittedName>
</protein>
<proteinExistence type="predicted"/>
<gene>
    <name evidence="1" type="ORF">GCM10009804_71240</name>
</gene>
<dbReference type="RefSeq" id="WP_344240956.1">
    <property type="nucleotide sequence ID" value="NZ_BAAAPH010000035.1"/>
</dbReference>
<evidence type="ECO:0000313" key="2">
    <source>
        <dbReference type="Proteomes" id="UP001501705"/>
    </source>
</evidence>
<accession>A0ABN2EGP6</accession>
<sequence>MDEPDNLWVGLGYVQVDGDLKAAFIVDARRYADAGAAREVIRDAGAELRRRGIAGQFEMREIRADQPLPFDLPTWDEYLSQQLDD</sequence>
<comment type="caution">
    <text evidence="1">The sequence shown here is derived from an EMBL/GenBank/DDBJ whole genome shotgun (WGS) entry which is preliminary data.</text>
</comment>
<dbReference type="Proteomes" id="UP001501705">
    <property type="component" value="Unassembled WGS sequence"/>
</dbReference>